<evidence type="ECO:0000256" key="2">
    <source>
        <dbReference type="ARBA" id="ARBA00022638"/>
    </source>
</evidence>
<protein>
    <recommendedName>
        <fullName evidence="4">Peptidoglycan hydrolase</fullName>
    </recommendedName>
</protein>
<evidence type="ECO:0000256" key="4">
    <source>
        <dbReference type="ARBA" id="ARBA00032108"/>
    </source>
</evidence>
<dbReference type="EMBL" id="QKYV01000003">
    <property type="protein sequence ID" value="PZW41494.1"/>
    <property type="molecule type" value="Genomic_DNA"/>
</dbReference>
<feature type="domain" description="LysM" evidence="5">
    <location>
        <begin position="245"/>
        <end position="288"/>
    </location>
</feature>
<dbReference type="GO" id="GO:0042742">
    <property type="term" value="P:defense response to bacterium"/>
    <property type="evidence" value="ECO:0007669"/>
    <property type="project" value="UniProtKB-KW"/>
</dbReference>
<dbReference type="InterPro" id="IPR051056">
    <property type="entry name" value="Glycosyl_Hydrolase_73"/>
</dbReference>
<dbReference type="GO" id="GO:0031640">
    <property type="term" value="P:killing of cells of another organism"/>
    <property type="evidence" value="ECO:0007669"/>
    <property type="project" value="UniProtKB-KW"/>
</dbReference>
<dbReference type="PANTHER" id="PTHR33308:SF9">
    <property type="entry name" value="PEPTIDOGLYCAN HYDROLASE FLGJ"/>
    <property type="match status" value="1"/>
</dbReference>
<name>A0A2W7I493_9FLAO</name>
<keyword evidence="7" id="KW-1185">Reference proteome</keyword>
<evidence type="ECO:0000256" key="1">
    <source>
        <dbReference type="ARBA" id="ARBA00022529"/>
    </source>
</evidence>
<keyword evidence="3 6" id="KW-0378">Hydrolase</keyword>
<dbReference type="RefSeq" id="WP_111540501.1">
    <property type="nucleotide sequence ID" value="NZ_QKYV01000003.1"/>
</dbReference>
<dbReference type="AlphaFoldDB" id="A0A2W7I493"/>
<organism evidence="6 7">
    <name type="scientific">Mesonia algae</name>
    <dbReference type="NCBI Taxonomy" id="213248"/>
    <lineage>
        <taxon>Bacteria</taxon>
        <taxon>Pseudomonadati</taxon>
        <taxon>Bacteroidota</taxon>
        <taxon>Flavobacteriia</taxon>
        <taxon>Flavobacteriales</taxon>
        <taxon>Flavobacteriaceae</taxon>
        <taxon>Mesonia</taxon>
    </lineage>
</organism>
<keyword evidence="1" id="KW-0929">Antimicrobial</keyword>
<dbReference type="PANTHER" id="PTHR33308">
    <property type="entry name" value="PEPTIDOGLYCAN HYDROLASE FLGJ"/>
    <property type="match status" value="1"/>
</dbReference>
<evidence type="ECO:0000259" key="5">
    <source>
        <dbReference type="PROSITE" id="PS51782"/>
    </source>
</evidence>
<sequence length="291" mass="33297">MKGKILILLLSAGLIVSSCGSKKNVVKSNKDKREKVIIANENSNYNHNENDKVITPNSNTTPIDSSEKTRENTAPVFEDNNERYIYNYAQIAKDEMSLYGIPASITIAQGILESSAGRGELTLKSNNHFGIKCNGWEGEKVYHDDDTYQECFRKYKDPKYSFRDHSLFLKDRRRYSSLFNLKKDDYKGWAYGLKKAGYATDPRYPAKLISIIERYQLHRFDDEVLGNGSREGNPSKETKVDYTSIRYTVKKGDTLYSISQRYNLTVEELKSINKLKSDGLSIGQKLYVKTL</sequence>
<evidence type="ECO:0000256" key="3">
    <source>
        <dbReference type="ARBA" id="ARBA00022801"/>
    </source>
</evidence>
<dbReference type="SMART" id="SM00257">
    <property type="entry name" value="LysM"/>
    <property type="match status" value="1"/>
</dbReference>
<evidence type="ECO:0000313" key="6">
    <source>
        <dbReference type="EMBL" id="PZW41494.1"/>
    </source>
</evidence>
<dbReference type="InterPro" id="IPR002901">
    <property type="entry name" value="MGlyc_endo_b_GlcNAc-like_dom"/>
</dbReference>
<dbReference type="Pfam" id="PF01476">
    <property type="entry name" value="LysM"/>
    <property type="match status" value="1"/>
</dbReference>
<proteinExistence type="predicted"/>
<dbReference type="Proteomes" id="UP000249542">
    <property type="component" value="Unassembled WGS sequence"/>
</dbReference>
<comment type="caution">
    <text evidence="6">The sequence shown here is derived from an EMBL/GenBank/DDBJ whole genome shotgun (WGS) entry which is preliminary data.</text>
</comment>
<gene>
    <name evidence="6" type="ORF">LX95_01172</name>
</gene>
<dbReference type="GO" id="GO:0004040">
    <property type="term" value="F:amidase activity"/>
    <property type="evidence" value="ECO:0007669"/>
    <property type="project" value="InterPro"/>
</dbReference>
<dbReference type="Pfam" id="PF01832">
    <property type="entry name" value="Glucosaminidase"/>
    <property type="match status" value="1"/>
</dbReference>
<dbReference type="PROSITE" id="PS51257">
    <property type="entry name" value="PROKAR_LIPOPROTEIN"/>
    <property type="match status" value="1"/>
</dbReference>
<reference evidence="6 7" key="1">
    <citation type="submission" date="2018-06" db="EMBL/GenBank/DDBJ databases">
        <title>Genomic Encyclopedia of Archaeal and Bacterial Type Strains, Phase II (KMG-II): from individual species to whole genera.</title>
        <authorList>
            <person name="Goeker M."/>
        </authorList>
    </citation>
    <scope>NUCLEOTIDE SEQUENCE [LARGE SCALE GENOMIC DNA]</scope>
    <source>
        <strain evidence="6 7">DSM 15361</strain>
    </source>
</reference>
<dbReference type="SUPFAM" id="SSF54106">
    <property type="entry name" value="LysM domain"/>
    <property type="match status" value="1"/>
</dbReference>
<dbReference type="Gene3D" id="3.10.350.10">
    <property type="entry name" value="LysM domain"/>
    <property type="match status" value="1"/>
</dbReference>
<evidence type="ECO:0000313" key="7">
    <source>
        <dbReference type="Proteomes" id="UP000249542"/>
    </source>
</evidence>
<accession>A0A2W7I493</accession>
<dbReference type="InterPro" id="IPR036779">
    <property type="entry name" value="LysM_dom_sf"/>
</dbReference>
<dbReference type="CDD" id="cd00118">
    <property type="entry name" value="LysM"/>
    <property type="match status" value="1"/>
</dbReference>
<dbReference type="SMART" id="SM00047">
    <property type="entry name" value="LYZ2"/>
    <property type="match status" value="1"/>
</dbReference>
<keyword evidence="2" id="KW-0081">Bacteriolytic enzyme</keyword>
<dbReference type="PROSITE" id="PS51782">
    <property type="entry name" value="LYSM"/>
    <property type="match status" value="1"/>
</dbReference>
<dbReference type="InterPro" id="IPR018392">
    <property type="entry name" value="LysM"/>
</dbReference>
<dbReference type="Gene3D" id="1.10.530.10">
    <property type="match status" value="1"/>
</dbReference>